<dbReference type="EnsemblMetazoa" id="G32650.1">
    <property type="protein sequence ID" value="G32650.1:cds"/>
    <property type="gene ID" value="G32650"/>
</dbReference>
<sequence length="546" mass="60648">MLRTIYYLFMLDIYFAVCAGEDSVSRCAVTICNRGKEDLSPLHCQSGSILITEVKDTIKDEPNALAFQNLRRMCMGKSDCPTTKFCGHRGVSLHVVYHCIEDSNITCEEEEHTTNATQGVIKNLAYPSTDRSECTVRVKVPDDAYINVIIHDMERMASGEECDGGLRLRTALFCNFDETFPRKTVCSFSGNMTVFQACGDVEIYMTPSKEGFRFYISYIVTPKGEMPRDNYLDPISNQCPPGASIDKEVETFPIESYPESARDKHNEPRMNETKTLVTVLNGDATSSVDVTERAVFYVALIVAALSLTGLIVVTAVCIRRQRQLKYGGSIDIASLLSGRSSSLEVSALRPLPLTSSTTASRRHSYPANSHARLEDGYSIVADEIPYTAPSDELRSPAYAEVEDNLITNDVASTSDRTSERFPFGFPGTNLLSTERKSVENLYSDMNDKNVYHEITDDLIRTENVYVPSQLPSTTLSIFTGKKNLNKSKNKTLQSIGKQDSEETYILCQTPDRDSRSPSPESKKSDTDGSLLSDDNDGYGIYQSVDV</sequence>
<accession>A0A8W8MGD4</accession>
<evidence type="ECO:0000256" key="1">
    <source>
        <dbReference type="SAM" id="MobiDB-lite"/>
    </source>
</evidence>
<keyword evidence="2" id="KW-0472">Membrane</keyword>
<dbReference type="EnsemblMetazoa" id="G32650.3">
    <property type="protein sequence ID" value="G32650.3:cds"/>
    <property type="gene ID" value="G32650"/>
</dbReference>
<dbReference type="EnsemblMetazoa" id="G32650.2">
    <property type="protein sequence ID" value="G32650.2:cds"/>
    <property type="gene ID" value="G32650"/>
</dbReference>
<dbReference type="OMA" id="QNLRRMC"/>
<keyword evidence="5" id="KW-1185">Reference proteome</keyword>
<evidence type="ECO:0000313" key="5">
    <source>
        <dbReference type="Proteomes" id="UP000005408"/>
    </source>
</evidence>
<dbReference type="OrthoDB" id="6110088at2759"/>
<evidence type="ECO:0000313" key="4">
    <source>
        <dbReference type="EnsemblMetazoa" id="G32650.3:cds"/>
    </source>
</evidence>
<feature type="signal peptide" evidence="3">
    <location>
        <begin position="1"/>
        <end position="20"/>
    </location>
</feature>
<proteinExistence type="predicted"/>
<evidence type="ECO:0008006" key="6">
    <source>
        <dbReference type="Google" id="ProtNLM"/>
    </source>
</evidence>
<feature type="chain" id="PRO_5042431857" description="CUB domain-containing protein" evidence="3">
    <location>
        <begin position="21"/>
        <end position="546"/>
    </location>
</feature>
<feature type="transmembrane region" description="Helical" evidence="2">
    <location>
        <begin position="294"/>
        <end position="318"/>
    </location>
</feature>
<dbReference type="AlphaFoldDB" id="A0A8W8MGD4"/>
<keyword evidence="3" id="KW-0732">Signal</keyword>
<name>A0A8W8MGD4_MAGGI</name>
<protein>
    <recommendedName>
        <fullName evidence="6">CUB domain-containing protein</fullName>
    </recommendedName>
</protein>
<keyword evidence="2" id="KW-0812">Transmembrane</keyword>
<evidence type="ECO:0000256" key="3">
    <source>
        <dbReference type="SAM" id="SignalP"/>
    </source>
</evidence>
<feature type="compositionally biased region" description="Basic and acidic residues" evidence="1">
    <location>
        <begin position="510"/>
        <end position="526"/>
    </location>
</feature>
<reference evidence="4" key="1">
    <citation type="submission" date="2022-08" db="UniProtKB">
        <authorList>
            <consortium name="EnsemblMetazoa"/>
        </authorList>
    </citation>
    <scope>IDENTIFICATION</scope>
    <source>
        <strain evidence="4">05x7-T-G4-1.051#20</strain>
    </source>
</reference>
<evidence type="ECO:0000256" key="2">
    <source>
        <dbReference type="SAM" id="Phobius"/>
    </source>
</evidence>
<organism evidence="4 5">
    <name type="scientific">Magallana gigas</name>
    <name type="common">Pacific oyster</name>
    <name type="synonym">Crassostrea gigas</name>
    <dbReference type="NCBI Taxonomy" id="29159"/>
    <lineage>
        <taxon>Eukaryota</taxon>
        <taxon>Metazoa</taxon>
        <taxon>Spiralia</taxon>
        <taxon>Lophotrochozoa</taxon>
        <taxon>Mollusca</taxon>
        <taxon>Bivalvia</taxon>
        <taxon>Autobranchia</taxon>
        <taxon>Pteriomorphia</taxon>
        <taxon>Ostreida</taxon>
        <taxon>Ostreoidea</taxon>
        <taxon>Ostreidae</taxon>
        <taxon>Magallana</taxon>
    </lineage>
</organism>
<keyword evidence="2" id="KW-1133">Transmembrane helix</keyword>
<dbReference type="Proteomes" id="UP000005408">
    <property type="component" value="Unassembled WGS sequence"/>
</dbReference>
<feature type="region of interest" description="Disordered" evidence="1">
    <location>
        <begin position="508"/>
        <end position="546"/>
    </location>
</feature>